<protein>
    <submittedName>
        <fullName evidence="1">Uncharacterized protein</fullName>
    </submittedName>
</protein>
<reference evidence="1 2" key="1">
    <citation type="submission" date="2015-05" db="EMBL/GenBank/DDBJ databases">
        <title>Distinctive expansion of gene families associated with plant cell wall degradation and secondary metabolism in the genomes of grapevine trunk pathogens.</title>
        <authorList>
            <person name="Lawrence D.P."/>
            <person name="Travadon R."/>
            <person name="Rolshausen P.E."/>
            <person name="Baumgartner K."/>
        </authorList>
    </citation>
    <scope>NUCLEOTIDE SEQUENCE [LARGE SCALE GENOMIC DNA]</scope>
    <source>
        <strain evidence="1">UCRPC4</strain>
    </source>
</reference>
<dbReference type="Proteomes" id="UP000053317">
    <property type="component" value="Unassembled WGS sequence"/>
</dbReference>
<evidence type="ECO:0000313" key="2">
    <source>
        <dbReference type="Proteomes" id="UP000053317"/>
    </source>
</evidence>
<organism evidence="1 2">
    <name type="scientific">Phaeomoniella chlamydospora</name>
    <name type="common">Phaeoacremonium chlamydosporum</name>
    <dbReference type="NCBI Taxonomy" id="158046"/>
    <lineage>
        <taxon>Eukaryota</taxon>
        <taxon>Fungi</taxon>
        <taxon>Dikarya</taxon>
        <taxon>Ascomycota</taxon>
        <taxon>Pezizomycotina</taxon>
        <taxon>Eurotiomycetes</taxon>
        <taxon>Chaetothyriomycetidae</taxon>
        <taxon>Phaeomoniellales</taxon>
        <taxon>Phaeomoniellaceae</taxon>
        <taxon>Phaeomoniella</taxon>
    </lineage>
</organism>
<evidence type="ECO:0000313" key="1">
    <source>
        <dbReference type="EMBL" id="KKY22696.1"/>
    </source>
</evidence>
<reference evidence="1 2" key="2">
    <citation type="submission" date="2015-05" db="EMBL/GenBank/DDBJ databases">
        <authorList>
            <person name="Morales-Cruz A."/>
            <person name="Amrine K.C."/>
            <person name="Cantu D."/>
        </authorList>
    </citation>
    <scope>NUCLEOTIDE SEQUENCE [LARGE SCALE GENOMIC DNA]</scope>
    <source>
        <strain evidence="1">UCRPC4</strain>
    </source>
</reference>
<sequence length="88" mass="10199">MTTRTELEQRWTSLSPGHTDLKSVNKYVALEYIEAEEVERELLCKECDEIVFFDGKRELWTTKGSGKMNLPAHILATVYKGYYLVNPL</sequence>
<keyword evidence="2" id="KW-1185">Reference proteome</keyword>
<name>A0A0G2EKI8_PHACM</name>
<dbReference type="AlphaFoldDB" id="A0A0G2EKI8"/>
<accession>A0A0G2EKI8</accession>
<gene>
    <name evidence="1" type="ORF">UCRPC4_g03199</name>
</gene>
<comment type="caution">
    <text evidence="1">The sequence shown here is derived from an EMBL/GenBank/DDBJ whole genome shotgun (WGS) entry which is preliminary data.</text>
</comment>
<dbReference type="EMBL" id="LCWF01000074">
    <property type="protein sequence ID" value="KKY22696.1"/>
    <property type="molecule type" value="Genomic_DNA"/>
</dbReference>
<dbReference type="OrthoDB" id="3783360at2759"/>
<proteinExistence type="predicted"/>